<dbReference type="SMART" id="SM01057">
    <property type="entry name" value="Carb_anhydrase"/>
    <property type="match status" value="1"/>
</dbReference>
<evidence type="ECO:0000313" key="8">
    <source>
        <dbReference type="EMBL" id="CDW76242.1"/>
    </source>
</evidence>
<dbReference type="InParanoid" id="A0A078A341"/>
<feature type="domain" description="Alpha-carbonic anhydrase" evidence="7">
    <location>
        <begin position="1"/>
        <end position="235"/>
    </location>
</feature>
<sequence>MITSKAGASQSPIHIPLAANQRRKYDYNGIKQSPNIHFSIAYQTIQDLQFVDENDTISAYENFGNMSFTTHFGQSFDLQASQIKIHAPSEHKLNELHMDVEVQIIHTDKMTGQPQAVVSLFYDQDHAKYQHNPFLENFVLNGNSSKNVQKFNLAQAFKNITSLNKRLFYYQGSMTTPPCQSGIQWLIVNEIQPLSTDQYNYFYGKWMHNHTFADGNGNNRKVYPLGGFRKIYQKFDHVKALEIIE</sequence>
<evidence type="ECO:0000256" key="3">
    <source>
        <dbReference type="ARBA" id="ARBA00022723"/>
    </source>
</evidence>
<dbReference type="Proteomes" id="UP000039865">
    <property type="component" value="Unassembled WGS sequence"/>
</dbReference>
<dbReference type="EMBL" id="CCKQ01005088">
    <property type="protein sequence ID" value="CDW76242.1"/>
    <property type="molecule type" value="Genomic_DNA"/>
</dbReference>
<dbReference type="EC" id="4.2.1.1" evidence="2"/>
<keyword evidence="5" id="KW-0456">Lyase</keyword>
<evidence type="ECO:0000313" key="9">
    <source>
        <dbReference type="Proteomes" id="UP000039865"/>
    </source>
</evidence>
<evidence type="ECO:0000256" key="4">
    <source>
        <dbReference type="ARBA" id="ARBA00022833"/>
    </source>
</evidence>
<evidence type="ECO:0000256" key="1">
    <source>
        <dbReference type="ARBA" id="ARBA00010718"/>
    </source>
</evidence>
<dbReference type="PANTHER" id="PTHR18952:SF265">
    <property type="entry name" value="CARBONIC ANHYDRASE"/>
    <property type="match status" value="1"/>
</dbReference>
<protein>
    <recommendedName>
        <fullName evidence="2">carbonic anhydrase</fullName>
        <ecNumber evidence="2">4.2.1.1</ecNumber>
    </recommendedName>
</protein>
<keyword evidence="4" id="KW-0862">Zinc</keyword>
<dbReference type="InterPro" id="IPR023561">
    <property type="entry name" value="Carbonic_anhydrase_a-class"/>
</dbReference>
<organism evidence="8 9">
    <name type="scientific">Stylonychia lemnae</name>
    <name type="common">Ciliate</name>
    <dbReference type="NCBI Taxonomy" id="5949"/>
    <lineage>
        <taxon>Eukaryota</taxon>
        <taxon>Sar</taxon>
        <taxon>Alveolata</taxon>
        <taxon>Ciliophora</taxon>
        <taxon>Intramacronucleata</taxon>
        <taxon>Spirotrichea</taxon>
        <taxon>Stichotrichia</taxon>
        <taxon>Sporadotrichida</taxon>
        <taxon>Oxytrichidae</taxon>
        <taxon>Stylonychinae</taxon>
        <taxon>Stylonychia</taxon>
    </lineage>
</organism>
<evidence type="ECO:0000259" key="7">
    <source>
        <dbReference type="PROSITE" id="PS51144"/>
    </source>
</evidence>
<dbReference type="PANTHER" id="PTHR18952">
    <property type="entry name" value="CARBONIC ANHYDRASE"/>
    <property type="match status" value="1"/>
</dbReference>
<keyword evidence="9" id="KW-1185">Reference proteome</keyword>
<comment type="similarity">
    <text evidence="1">Belongs to the alpha-carbonic anhydrase family.</text>
</comment>
<reference evidence="8 9" key="1">
    <citation type="submission" date="2014-06" db="EMBL/GenBank/DDBJ databases">
        <authorList>
            <person name="Swart Estienne"/>
        </authorList>
    </citation>
    <scope>NUCLEOTIDE SEQUENCE [LARGE SCALE GENOMIC DNA]</scope>
    <source>
        <strain evidence="8 9">130c</strain>
    </source>
</reference>
<gene>
    <name evidence="8" type="primary">Contig8904.g9517</name>
    <name evidence="8" type="ORF">STYLEM_5242</name>
</gene>
<name>A0A078A341_STYLE</name>
<dbReference type="InterPro" id="IPR001148">
    <property type="entry name" value="CA_dom"/>
</dbReference>
<dbReference type="Pfam" id="PF00194">
    <property type="entry name" value="Carb_anhydrase"/>
    <property type="match status" value="1"/>
</dbReference>
<proteinExistence type="inferred from homology"/>
<dbReference type="SUPFAM" id="SSF51069">
    <property type="entry name" value="Carbonic anhydrase"/>
    <property type="match status" value="1"/>
</dbReference>
<comment type="catalytic activity">
    <reaction evidence="6">
        <text>hydrogencarbonate + H(+) = CO2 + H2O</text>
        <dbReference type="Rhea" id="RHEA:10748"/>
        <dbReference type="ChEBI" id="CHEBI:15377"/>
        <dbReference type="ChEBI" id="CHEBI:15378"/>
        <dbReference type="ChEBI" id="CHEBI:16526"/>
        <dbReference type="ChEBI" id="CHEBI:17544"/>
        <dbReference type="EC" id="4.2.1.1"/>
    </reaction>
</comment>
<evidence type="ECO:0000256" key="2">
    <source>
        <dbReference type="ARBA" id="ARBA00012925"/>
    </source>
</evidence>
<evidence type="ECO:0000256" key="5">
    <source>
        <dbReference type="ARBA" id="ARBA00023239"/>
    </source>
</evidence>
<dbReference type="OrthoDB" id="5986706at2759"/>
<dbReference type="GO" id="GO:0008270">
    <property type="term" value="F:zinc ion binding"/>
    <property type="evidence" value="ECO:0007669"/>
    <property type="project" value="InterPro"/>
</dbReference>
<dbReference type="InterPro" id="IPR036398">
    <property type="entry name" value="CA_dom_sf"/>
</dbReference>
<dbReference type="Gene3D" id="3.10.200.10">
    <property type="entry name" value="Alpha carbonic anhydrase"/>
    <property type="match status" value="1"/>
</dbReference>
<evidence type="ECO:0000256" key="6">
    <source>
        <dbReference type="ARBA" id="ARBA00048348"/>
    </source>
</evidence>
<accession>A0A078A341</accession>
<keyword evidence="3" id="KW-0479">Metal-binding</keyword>
<dbReference type="AlphaFoldDB" id="A0A078A341"/>
<dbReference type="GO" id="GO:0004089">
    <property type="term" value="F:carbonate dehydratase activity"/>
    <property type="evidence" value="ECO:0007669"/>
    <property type="project" value="UniProtKB-EC"/>
</dbReference>
<dbReference type="PROSITE" id="PS51144">
    <property type="entry name" value="ALPHA_CA_2"/>
    <property type="match status" value="1"/>
</dbReference>